<feature type="compositionally biased region" description="Basic and acidic residues" evidence="2">
    <location>
        <begin position="1891"/>
        <end position="1916"/>
    </location>
</feature>
<feature type="coiled-coil region" evidence="1">
    <location>
        <begin position="1296"/>
        <end position="1323"/>
    </location>
</feature>
<feature type="region of interest" description="Disordered" evidence="2">
    <location>
        <begin position="2756"/>
        <end position="2805"/>
    </location>
</feature>
<proteinExistence type="predicted"/>
<feature type="compositionally biased region" description="Polar residues" evidence="2">
    <location>
        <begin position="1739"/>
        <end position="1750"/>
    </location>
</feature>
<evidence type="ECO:0000256" key="2">
    <source>
        <dbReference type="SAM" id="MobiDB-lite"/>
    </source>
</evidence>
<feature type="region of interest" description="Disordered" evidence="2">
    <location>
        <begin position="2348"/>
        <end position="2373"/>
    </location>
</feature>
<feature type="region of interest" description="Disordered" evidence="2">
    <location>
        <begin position="2211"/>
        <end position="2241"/>
    </location>
</feature>
<feature type="compositionally biased region" description="Polar residues" evidence="2">
    <location>
        <begin position="1505"/>
        <end position="1533"/>
    </location>
</feature>
<dbReference type="Proteomes" id="UP001515480">
    <property type="component" value="Unassembled WGS sequence"/>
</dbReference>
<reference evidence="3 4" key="1">
    <citation type="journal article" date="2024" name="Science">
        <title>Giant polyketide synthase enzymes in the biosynthesis of giant marine polyether toxins.</title>
        <authorList>
            <person name="Fallon T.R."/>
            <person name="Shende V.V."/>
            <person name="Wierzbicki I.H."/>
            <person name="Pendleton A.L."/>
            <person name="Watervoot N.F."/>
            <person name="Auber R.P."/>
            <person name="Gonzalez D.J."/>
            <person name="Wisecaver J.H."/>
            <person name="Moore B.S."/>
        </authorList>
    </citation>
    <scope>NUCLEOTIDE SEQUENCE [LARGE SCALE GENOMIC DNA]</scope>
    <source>
        <strain evidence="3 4">12B1</strain>
    </source>
</reference>
<dbReference type="InterPro" id="IPR013783">
    <property type="entry name" value="Ig-like_fold"/>
</dbReference>
<feature type="compositionally biased region" description="Acidic residues" evidence="2">
    <location>
        <begin position="2990"/>
        <end position="2999"/>
    </location>
</feature>
<evidence type="ECO:0000313" key="4">
    <source>
        <dbReference type="Proteomes" id="UP001515480"/>
    </source>
</evidence>
<dbReference type="Gene3D" id="2.60.40.10">
    <property type="entry name" value="Immunoglobulins"/>
    <property type="match status" value="2"/>
</dbReference>
<evidence type="ECO:0008006" key="5">
    <source>
        <dbReference type="Google" id="ProtNLM"/>
    </source>
</evidence>
<feature type="region of interest" description="Disordered" evidence="2">
    <location>
        <begin position="1341"/>
        <end position="1363"/>
    </location>
</feature>
<feature type="region of interest" description="Disordered" evidence="2">
    <location>
        <begin position="831"/>
        <end position="884"/>
    </location>
</feature>
<feature type="region of interest" description="Disordered" evidence="2">
    <location>
        <begin position="1733"/>
        <end position="1752"/>
    </location>
</feature>
<keyword evidence="1" id="KW-0175">Coiled coil</keyword>
<keyword evidence="4" id="KW-1185">Reference proteome</keyword>
<sequence length="3730" mass="406495">MASLPMLVSCDLQNGRLEFERVLTNDSYSLASFTIASICDTALVIHLSCPENSQVAFQLHNENVDLMDTFILGAGASQKIIVLYRMQQPSSSLAAVERDDLHTSHSRYEIVEESAKLKIRYLPCLDVDLATIRPDAATMTAVAVAAYARAAAMPAHQFVCQLVAKRCRSVLRVDVQELVFENCVIGSSCVKDFTVWNCSEVPLKYAVIVLQKGGNQKTRRGEIEFINADTGMPLREACEIVLGYSHARIRVYFKPREVGQFSMELEVSNQNDLRNTETIGLHLVVAAQPQHEGLLVSSQGGLDFGDCYSSIPSRKLLTVRNVSEETLDVHFSSDLPDEVSFDLHTEYRSPRDHEAMRGSAEDELNPQLELSSNVSIETEVANSGDVEGALIDHHGRAEPAHVRPSPVRRIEELSIAPGRERAVYVCYCPSHTKDPLQAPRLTRRLFRIDLSVLSSKSQRDNHTRIVQCRARVCTSLLQVSPTVYNLGDCDIQTHKVATNVVRNLSDLPAIIKVSMKSKASLTFASCLHVLSTAETRIVVPPRQTHDIKFDFVPRRVNPAYRKQVTITNLMNASDEHLIEFVASNVDRHNISFHSLFYKLSLLRPLNDSAGALLGSRRISCVSSDGSALAVEQPAPLGELTALPPDQCRITFDDTVARCAQVSAFCVRNISPTALQLRIGCNVAGAEARIYQQTRTRKGAPPQPLSAQALAASGLEEADQGGYKREWLLERLEERVERGPRAPRDPIGIEGLPQVWLGVHLQLNFSLPRPPHAFTLACVEMRQRGVSDATTSILPILRLERHNSSDAALFPRRSPRSSAQLRALQQTLDLMMTNPDWPQKPVRQNPTDDQKLYPMEKKGVGPDKRTQDSTSLGPSAPSADAGVMSKQRQLTASDILSIACCFRDLHAQPARAAAAAAAVDSDKQVKPVDAERLRSVLDSWANASPSAIPASHAETEEALVRMHSWLRATVDGWKRSGQLADEERVLLVELVPLAARASDGVEEETADANDVVEAQAEGVAESTMVQAVPQATAVVRPRSELAYRKSKLEGEISLELVDYDDTLKKSYEQRLQRFFSEKKNQKIGADKIEQMPFCQPQLTRVLPVLATVCISKMKVAQRFINFGFCEPSQQMQKYIVLHNLSAVPLLYRVAKTGRHASFDVSIQKDDRLGCVRPFGAKKIRFSFRPSLTGSFKETLTVHNVQDAKDVEKVVVKAEVVKTATFHVKAPPLDFGACMLNKPGHVVVRILLINLARGARRFSLTCGPSLKLSDGSAAPCTAKVTFRLEDSTADGGTLIEQEAKKEEQLETYERKLKIALRKKKHEKVEKLKRKIAVLRDGGIASQQSDLESDASDWYNSESESDEPVQLPRSIARWREGNEVALPQVESSSVTFRLGRDCTQTVALTFCAVPMDGAASFDGELSVQAELTVAEVRDQEASQQLPIFARICSNHEAMSNSVSKMGKLSKLDMLDPVCTENASETLAEIEDADSPQLDQTSAKPPAPHVDSQPESSISTGSASLSKTQSIPASTINTTTPMRELPMASSLPDTSDDGPGLFHYGMIDTSDTVKQQEPLSPSLTAIQSSSERSKHLYRVEANFLSAEAAMEEGVAPPAASTGEHPMGGGAGARLFGTLAVIPNEPIPLTLHSLADEALSLRLFWSTLPPPGVGKDMRYPAVEGYSVTLVTEDNEADDAQVNTTDATEFMETHVKALHVRLLPNSSATVYVQAVPMQEAWRATDDAATRSSTQPGSAPPSSARFLLGHIAITPGRIWAYDQQRAATASMEPFRSASGERPVGASPTIGLPQAHAVQLLLRPPRTPKAALLLEPEELTFDGVQVGGGGAPVQPQTFKIVNTGTAEVNFMLMLQRVEQPQMAALLGARDAELRRTGSTSVTIDERGGDKVKRERISHEKASAQRDDPLPMAQRQKSTQAPVLLHPRNGFIPAGSSCTIEVRCQAPVPGWQTYSVVVRNLKRDANNVGAQKDHTLQIKVQGVHPHYLKFPDTFEASQQRELRFGLCYVDPNYARSNAMDGSTSALVGSVAGAQASTAARARLFIRKEPFRITNLQDVPYTLSVTSNLTKQAFIFQDEACEVPATNVELEESATVTVWVCLQPHLSSDVLSGGVCRQLVGGIKVTLFTAEGGTLLEETSIKFSATIGRSLLEVSPTTIMIPCSTHPSPPLQASMTLRNAAEHMPLQWAATAPSCVKLDHERGVLPGTGGRITDPGNDDTDSKSNSKPSADSVSSITIEIEVPNPSPGFSRYVIIFHDLNCPSEEKQLAVEVMVEGGVISTALPHEPLGLPLEPLGLPLCDFGTLHVALASDLGALDDRAKLSALAPLEMASSISSKDDEFFISNTPQRVQQKDVTDRRSPSQETCSTAGAAAAAAAAGSAAAAAAGPAAAGPASAAGAAAAGGGPGGAATAGEALAVAPAACRNGTVSASEAPTTCMESALVVLPNAAQDDGSHSIVCITNTSNTDRWITPSSELPLLVHTPLLEGSLVYDGRAPQCDDSPRITRGDSITLTDDGHSSIDLPECSFRLAGPSFFVAAGATIEVRLRLAAVPAHLTRPRSTDGGAVKERVSSESELRGHHIVRFRGLLLFEEACGERNFSASSIVIPALKTLLVQGSLCLSHVSLPDPTVHLGKIGYNDSWRDVCFSFQLTNESELTTYVQVTILPEELELVDILPEADDGLKIQLGKYETRSVSARLRASKMRAPEQCEARIWQLEMRNANNPSNQLTLTVEAEVTVLRLRYVGLHWAGRGGNAKDPRNPAGVHLSSDTSGEPGSKDSGTLEVDERDSKSVLTPVEPSSEVAALEVEEDEVFVNASEQLLSPTLSPTELDEQLEKARLQEEEHILAAVPLPPLLYPVLPSTPTCAAQFALHNASREVLQLQLQFRQELTSTPDAVLADLRAQLVVELLSSDTGSVVSSLKLAPGERFQLEVRANLSGATAMATLPPDGQALLLGFLRIQSSRPPRRRSPSDSERPSESVSIGDTDDGEEDSDELRAHDTHSVDAGSINDVLALLGSVKRGTSFSLNVSRLSFFGALRAKNTENINDVSSPVPTPSTSPQQASFWVRNLSDENEIEIKVTAEISPRLATVLQLSPVLTQLQPGQEVQINVSLAVHVYSKQLDENDEVPNEMCIRVFDTNAPEVPHTVSIIVVEPQERQFSILKSPQSDLSAPLLGAGLEPLPPAMSLADQPAGPMSSEVSLVRVADGTSAPSVLGLRGVTPVGGSNRRFEVNLGQRSLGGGQVEWELWIENMGKQPLAYRLFTVTTEEGKDWVSLSRTSGTLQQSHETHVVTLYCSTQNIDLYSTYVVVENVDNPDDLKTVHVKMIVVDSVASNYFSVIVDSKALLPALRDDAKEDLHIDMGDLYFDVLYMNRSFVVQNQSLMPLDFLVLHDIPDSSPTELNFSLSNTVLKVFSKLRVAANSSTRVFLHLRTSMHRYLTKARYVEEHFTIYNLADLNEHKCVLLRLSCGQLHEHAFSYAPSESTFGYSALEEEILCFYSNFTALMTQITTRLQQPCGGDEIQESSEVRAQRQYNSLLAELERLVGDQRYKQLWLDFRHITDELVFYGMRAQTSHLISPLANLCYKMLYRHDIFESFLERSDRLQHRRTFLFGADTRPLPPQLLLWVKQLSYFLMHFPDVYGGIEPLRRLEKALKRSSRLRENVQEVNYGDDDDDSLIPSNTTAQAHGNGSAFGLDGSGSNSLGASLFGASSGGSCRTLRSGSLT</sequence>
<comment type="caution">
    <text evidence="3">The sequence shown here is derived from an EMBL/GenBank/DDBJ whole genome shotgun (WGS) entry which is preliminary data.</text>
</comment>
<feature type="region of interest" description="Disordered" evidence="2">
    <location>
        <begin position="1483"/>
        <end position="1558"/>
    </location>
</feature>
<accession>A0AB34K938</accession>
<feature type="compositionally biased region" description="Basic and acidic residues" evidence="2">
    <location>
        <begin position="845"/>
        <end position="866"/>
    </location>
</feature>
<feature type="region of interest" description="Disordered" evidence="2">
    <location>
        <begin position="2968"/>
        <end position="3007"/>
    </location>
</feature>
<feature type="region of interest" description="Disordered" evidence="2">
    <location>
        <begin position="1885"/>
        <end position="1919"/>
    </location>
</feature>
<name>A0AB34K938_PRYPA</name>
<dbReference type="EMBL" id="JBGBPQ010000001">
    <property type="protein sequence ID" value="KAL1530705.1"/>
    <property type="molecule type" value="Genomic_DNA"/>
</dbReference>
<evidence type="ECO:0000313" key="3">
    <source>
        <dbReference type="EMBL" id="KAL1530705.1"/>
    </source>
</evidence>
<dbReference type="PANTHER" id="PTHR39211:SF1">
    <property type="entry name" value="ABNORMAL SPINDLE-LIKE MICROCEPHALY-ASSOCIATED PROTEIN ASH DOMAIN-CONTAINING PROTEIN"/>
    <property type="match status" value="1"/>
</dbReference>
<organism evidence="3 4">
    <name type="scientific">Prymnesium parvum</name>
    <name type="common">Toxic golden alga</name>
    <dbReference type="NCBI Taxonomy" id="97485"/>
    <lineage>
        <taxon>Eukaryota</taxon>
        <taxon>Haptista</taxon>
        <taxon>Haptophyta</taxon>
        <taxon>Prymnesiophyceae</taxon>
        <taxon>Prymnesiales</taxon>
        <taxon>Prymnesiaceae</taxon>
        <taxon>Prymnesium</taxon>
    </lineage>
</organism>
<feature type="compositionally biased region" description="Polar residues" evidence="2">
    <location>
        <begin position="2229"/>
        <end position="2241"/>
    </location>
</feature>
<feature type="compositionally biased region" description="Basic and acidic residues" evidence="2">
    <location>
        <begin position="2357"/>
        <end position="2367"/>
    </location>
</feature>
<evidence type="ECO:0000256" key="1">
    <source>
        <dbReference type="SAM" id="Coils"/>
    </source>
</evidence>
<protein>
    <recommendedName>
        <fullName evidence="5">MSP domain-containing protein</fullName>
    </recommendedName>
</protein>
<dbReference type="PANTHER" id="PTHR39211">
    <property type="entry name" value="CHROMOSOME 7, WHOLE GENOME SHOTGUN SEQUENCE"/>
    <property type="match status" value="1"/>
</dbReference>
<gene>
    <name evidence="3" type="ORF">AB1Y20_001604</name>
</gene>